<keyword evidence="2" id="KW-1185">Reference proteome</keyword>
<comment type="caution">
    <text evidence="1">The sequence shown here is derived from an EMBL/GenBank/DDBJ whole genome shotgun (WGS) entry which is preliminary data.</text>
</comment>
<evidence type="ECO:0000313" key="2">
    <source>
        <dbReference type="Proteomes" id="UP001165064"/>
    </source>
</evidence>
<gene>
    <name evidence="1" type="ORF">Amon02_000013300</name>
</gene>
<name>A0ACB5SR37_AMBMO</name>
<evidence type="ECO:0000313" key="1">
    <source>
        <dbReference type="EMBL" id="GME70289.1"/>
    </source>
</evidence>
<accession>A0ACB5SR37</accession>
<reference evidence="1" key="1">
    <citation type="submission" date="2023-04" db="EMBL/GenBank/DDBJ databases">
        <title>Ambrosiozyma monospora NBRC 10751.</title>
        <authorList>
            <person name="Ichikawa N."/>
            <person name="Sato H."/>
            <person name="Tonouchi N."/>
        </authorList>
    </citation>
    <scope>NUCLEOTIDE SEQUENCE</scope>
    <source>
        <strain evidence="1">NBRC 10751</strain>
    </source>
</reference>
<organism evidence="1 2">
    <name type="scientific">Ambrosiozyma monospora</name>
    <name type="common">Yeast</name>
    <name type="synonym">Endomycopsis monosporus</name>
    <dbReference type="NCBI Taxonomy" id="43982"/>
    <lineage>
        <taxon>Eukaryota</taxon>
        <taxon>Fungi</taxon>
        <taxon>Dikarya</taxon>
        <taxon>Ascomycota</taxon>
        <taxon>Saccharomycotina</taxon>
        <taxon>Pichiomycetes</taxon>
        <taxon>Pichiales</taxon>
        <taxon>Pichiaceae</taxon>
        <taxon>Ambrosiozyma</taxon>
    </lineage>
</organism>
<proteinExistence type="predicted"/>
<protein>
    <submittedName>
        <fullName evidence="1">Unnamed protein product</fullName>
    </submittedName>
</protein>
<dbReference type="EMBL" id="BSXS01000013">
    <property type="protein sequence ID" value="GME70289.1"/>
    <property type="molecule type" value="Genomic_DNA"/>
</dbReference>
<dbReference type="Proteomes" id="UP001165064">
    <property type="component" value="Unassembled WGS sequence"/>
</dbReference>
<sequence>MQIKTRKMPPRDEALVYVSGRDKDRYYIKLLLLNISDPASFTELKLGNDDFRDACLQLGLIESDQEWVNALQTLSSEGSPSDYRKFFVTVLASGLVSDPDTFIVDTQDFLTADLEILHNVAYRSPEFFNDITSPSPSSQLYFLDAPAGYEKTFLENVRMVQLEIRHHKVLAVASSAIAATLLNGVTAHKAFSIQVRKSSSEHHTLNNLKLNSKEWNFFKDLDFLFWDEITMKNLEKSKVLRCLWWFGLCLQLNENVSIAQNSEAQTYADVLGQADSLLKIGSAEAPFDGNLLDVASIPFVNVTEKVDDFSNVNPLQVPLDYYKDRCILAPTNANVDTIKDMMLRRLPSVDDEDAQELIKSPFQGVS</sequence>